<evidence type="ECO:0000313" key="3">
    <source>
        <dbReference type="Proteomes" id="UP000314294"/>
    </source>
</evidence>
<proteinExistence type="predicted"/>
<protein>
    <submittedName>
        <fullName evidence="2">Uncharacterized protein</fullName>
    </submittedName>
</protein>
<dbReference type="EMBL" id="SRLO01000219">
    <property type="protein sequence ID" value="TNN66461.1"/>
    <property type="molecule type" value="Genomic_DNA"/>
</dbReference>
<gene>
    <name evidence="2" type="ORF">EYF80_023369</name>
</gene>
<sequence length="179" mass="19825">MVCRDYVLKIRLHAEDMEPNDIITQQNGVVSAGLPWSVAAACWVPEKPTTPGQGQNRLVSSLRAASPAAAHPLIRREQQQIKPRSVLDVTHSSLGSLKKTPRGRRGGQRRLQTSCLSTQLAAQSFRGLHVEKHSSLLLSAAWQELSMLELRPAQNPFTVSARLLAFKQTDNFNHLEMSV</sequence>
<feature type="region of interest" description="Disordered" evidence="1">
    <location>
        <begin position="92"/>
        <end position="111"/>
    </location>
</feature>
<accession>A0A4Z2HLR5</accession>
<reference evidence="2 3" key="1">
    <citation type="submission" date="2019-03" db="EMBL/GenBank/DDBJ databases">
        <title>First draft genome of Liparis tanakae, snailfish: a comprehensive survey of snailfish specific genes.</title>
        <authorList>
            <person name="Kim W."/>
            <person name="Song I."/>
            <person name="Jeong J.-H."/>
            <person name="Kim D."/>
            <person name="Kim S."/>
            <person name="Ryu S."/>
            <person name="Song J.Y."/>
            <person name="Lee S.K."/>
        </authorList>
    </citation>
    <scope>NUCLEOTIDE SEQUENCE [LARGE SCALE GENOMIC DNA]</scope>
    <source>
        <tissue evidence="2">Muscle</tissue>
    </source>
</reference>
<keyword evidence="3" id="KW-1185">Reference proteome</keyword>
<evidence type="ECO:0000256" key="1">
    <source>
        <dbReference type="SAM" id="MobiDB-lite"/>
    </source>
</evidence>
<feature type="compositionally biased region" description="Basic residues" evidence="1">
    <location>
        <begin position="99"/>
        <end position="108"/>
    </location>
</feature>
<organism evidence="2 3">
    <name type="scientific">Liparis tanakae</name>
    <name type="common">Tanaka's snailfish</name>
    <dbReference type="NCBI Taxonomy" id="230148"/>
    <lineage>
        <taxon>Eukaryota</taxon>
        <taxon>Metazoa</taxon>
        <taxon>Chordata</taxon>
        <taxon>Craniata</taxon>
        <taxon>Vertebrata</taxon>
        <taxon>Euteleostomi</taxon>
        <taxon>Actinopterygii</taxon>
        <taxon>Neopterygii</taxon>
        <taxon>Teleostei</taxon>
        <taxon>Neoteleostei</taxon>
        <taxon>Acanthomorphata</taxon>
        <taxon>Eupercaria</taxon>
        <taxon>Perciformes</taxon>
        <taxon>Cottioidei</taxon>
        <taxon>Cottales</taxon>
        <taxon>Liparidae</taxon>
        <taxon>Liparis</taxon>
    </lineage>
</organism>
<evidence type="ECO:0000313" key="2">
    <source>
        <dbReference type="EMBL" id="TNN66461.1"/>
    </source>
</evidence>
<name>A0A4Z2HLR5_9TELE</name>
<comment type="caution">
    <text evidence="2">The sequence shown here is derived from an EMBL/GenBank/DDBJ whole genome shotgun (WGS) entry which is preliminary data.</text>
</comment>
<dbReference type="AlphaFoldDB" id="A0A4Z2HLR5"/>
<dbReference type="Proteomes" id="UP000314294">
    <property type="component" value="Unassembled WGS sequence"/>
</dbReference>